<dbReference type="SUPFAM" id="SSF50249">
    <property type="entry name" value="Nucleic acid-binding proteins"/>
    <property type="match status" value="3"/>
</dbReference>
<dbReference type="PANTHER" id="PTHR23355:SF9">
    <property type="entry name" value="DIS3-LIKE EXONUCLEASE 2"/>
    <property type="match status" value="1"/>
</dbReference>
<gene>
    <name evidence="7" type="primary">rnr</name>
    <name evidence="9" type="ORF">MOVI_2710</name>
</gene>
<dbReference type="RefSeq" id="WP_044284114.1">
    <property type="nucleotide sequence ID" value="NZ_JFAD01000014.1"/>
</dbReference>
<keyword evidence="6 7" id="KW-0694">RNA-binding</keyword>
<comment type="similarity">
    <text evidence="7">Belongs to the RNR ribonuclease family. RNase R subfamily.</text>
</comment>
<dbReference type="HAMAP" id="MF_01895">
    <property type="entry name" value="RNase_R"/>
    <property type="match status" value="1"/>
</dbReference>
<dbReference type="Pfam" id="PF00773">
    <property type="entry name" value="RNB"/>
    <property type="match status" value="1"/>
</dbReference>
<evidence type="ECO:0000313" key="10">
    <source>
        <dbReference type="Proteomes" id="UP000020977"/>
    </source>
</evidence>
<organism evidence="9 10">
    <name type="scientific">Mesomycoplasma ovipneumoniae 14811</name>
    <dbReference type="NCBI Taxonomy" id="1188239"/>
    <lineage>
        <taxon>Bacteria</taxon>
        <taxon>Bacillati</taxon>
        <taxon>Mycoplasmatota</taxon>
        <taxon>Mycoplasmoidales</taxon>
        <taxon>Metamycoplasmataceae</taxon>
        <taxon>Mesomycoplasma</taxon>
    </lineage>
</organism>
<dbReference type="InterPro" id="IPR050180">
    <property type="entry name" value="RNR_Ribonuclease"/>
</dbReference>
<dbReference type="PROSITE" id="PS01175">
    <property type="entry name" value="RIBONUCLEASE_II"/>
    <property type="match status" value="1"/>
</dbReference>
<dbReference type="eggNOG" id="COG0557">
    <property type="taxonomic scope" value="Bacteria"/>
</dbReference>
<protein>
    <recommendedName>
        <fullName evidence="7">Ribonuclease R</fullName>
        <shortName evidence="7">RNase R</shortName>
        <ecNumber evidence="7">3.1.13.1</ecNumber>
    </recommendedName>
</protein>
<dbReference type="GO" id="GO:0006402">
    <property type="term" value="P:mRNA catabolic process"/>
    <property type="evidence" value="ECO:0007669"/>
    <property type="project" value="TreeGrafter"/>
</dbReference>
<evidence type="ECO:0000256" key="3">
    <source>
        <dbReference type="ARBA" id="ARBA00022722"/>
    </source>
</evidence>
<comment type="catalytic activity">
    <reaction evidence="1 7">
        <text>Exonucleolytic cleavage in the 3'- to 5'-direction to yield nucleoside 5'-phosphates.</text>
        <dbReference type="EC" id="3.1.13.1"/>
    </reaction>
</comment>
<dbReference type="InterPro" id="IPR003029">
    <property type="entry name" value="S1_domain"/>
</dbReference>
<dbReference type="STRING" id="1188239.MOVI_2710"/>
<evidence type="ECO:0000259" key="8">
    <source>
        <dbReference type="PROSITE" id="PS50126"/>
    </source>
</evidence>
<dbReference type="GO" id="GO:0005829">
    <property type="term" value="C:cytosol"/>
    <property type="evidence" value="ECO:0007669"/>
    <property type="project" value="TreeGrafter"/>
</dbReference>
<dbReference type="AlphaFoldDB" id="A0A014M2S4"/>
<feature type="domain" description="S1 motif" evidence="8">
    <location>
        <begin position="613"/>
        <end position="694"/>
    </location>
</feature>
<accession>A0A014M2S4</accession>
<keyword evidence="4 7" id="KW-0378">Hydrolase</keyword>
<comment type="function">
    <text evidence="7">3'-5' exoribonuclease that releases 5'-nucleoside monophosphates and is involved in maturation of structured RNAs.</text>
</comment>
<reference evidence="9 10" key="1">
    <citation type="submission" date="2014-03" db="EMBL/GenBank/DDBJ databases">
        <title>Genome sequence of Mycoplasma ovipneumoniae strain 14811.</title>
        <authorList>
            <person name="Sirand-Pugnet P."/>
            <person name="Breton M."/>
            <person name="Dordet-Frisoni E."/>
            <person name="Baranowski E."/>
            <person name="Barre A."/>
            <person name="Couture C."/>
            <person name="Dupuy V."/>
            <person name="Gaurivaud P."/>
            <person name="Jacob D."/>
            <person name="Lemaitre C."/>
            <person name="Manso-Silvan L."/>
            <person name="Nikolski M."/>
            <person name="Nouvel L.-X."/>
            <person name="Poumarat F."/>
            <person name="Tardy F."/>
            <person name="Thebault P."/>
            <person name="Theil S."/>
            <person name="Citti C."/>
            <person name="Thiaucourt F."/>
            <person name="Blanchard A."/>
        </authorList>
    </citation>
    <scope>NUCLEOTIDE SEQUENCE [LARGE SCALE GENOMIC DNA]</scope>
    <source>
        <strain evidence="9 10">14811</strain>
    </source>
</reference>
<dbReference type="NCBIfam" id="TIGR02063">
    <property type="entry name" value="RNase_R"/>
    <property type="match status" value="1"/>
</dbReference>
<sequence length="696" mass="81166">MEIISREKLKNFLKNEKTFIEIVRKFNVPFDLNQHLTHQISTLIENFQVFKTLEGKYYWPKFIETRVGIFRATQSSFGFVEDKQNPAQKNNIFIPGRFTANALEGDEVKINIYVDRFKSDQFFGVVTKIIQRNTKFLIGKVVKNDKFWDFEPINFKGNFFFRWNSTQDLEINNFYKVKIIDYQKNVLKLDVIQKIGHKSEPFLHVKIPIIESEITDTFSPEVLAESSKIEQEIKNIEKNRVDLRNELVVTIDGDDTKDFDDAISIEQTKEGNFLLKVHIADVAHYVKQDSAIDIEAQKRGTSIYLPHMVIPMLPEELSNGICSLMPNVDRFTITMESLINKKGENLYIKIYPSVINSKWRLTYEKVNNFFAGSFSFGDTDLENMLKKCLNLNTILSNFKKKQGYIDLALDEVKIILDQEGYTQSLKLKRRGISEELIENFMIRANENVSEFLTKKKIPILYRIHATPDPEKITIFNQVIKSLGIQHSLKLNPNSKEFAHKINQIKLENSDNFLKYSILRTMQKAIYSTENEGHFGLAASFYSHFTSPIRRYPDLLLHRIIHNFLFQKNDDIETYKEILEKNSYTTTELEQKAFNLERKIINIKKAEYVQNLIGKSFRAQITSIIKSGFFVEIDGMFDALIINKSLPDSENDPYVLAEDNFCLYNKKHRFKLGEFIDVKIENANIWDGKISAILTNY</sequence>
<comment type="subcellular location">
    <subcellularLocation>
        <location evidence="7">Cytoplasm</location>
    </subcellularLocation>
</comment>
<evidence type="ECO:0000313" key="9">
    <source>
        <dbReference type="EMBL" id="EXU61228.1"/>
    </source>
</evidence>
<keyword evidence="3 7" id="KW-0540">Nuclease</keyword>
<dbReference type="PROSITE" id="PS50126">
    <property type="entry name" value="S1"/>
    <property type="match status" value="1"/>
</dbReference>
<dbReference type="NCBIfam" id="TIGR00358">
    <property type="entry name" value="3_prime_RNase"/>
    <property type="match status" value="1"/>
</dbReference>
<dbReference type="EC" id="3.1.13.1" evidence="7"/>
<dbReference type="InterPro" id="IPR011805">
    <property type="entry name" value="RNase_R"/>
</dbReference>
<dbReference type="SMART" id="SM00955">
    <property type="entry name" value="RNB"/>
    <property type="match status" value="1"/>
</dbReference>
<dbReference type="InterPro" id="IPR022966">
    <property type="entry name" value="RNase_II/R_CS"/>
</dbReference>
<evidence type="ECO:0000256" key="6">
    <source>
        <dbReference type="ARBA" id="ARBA00022884"/>
    </source>
</evidence>
<evidence type="ECO:0000256" key="5">
    <source>
        <dbReference type="ARBA" id="ARBA00022839"/>
    </source>
</evidence>
<keyword evidence="5 7" id="KW-0269">Exonuclease</keyword>
<dbReference type="InterPro" id="IPR004476">
    <property type="entry name" value="RNase_II/RNase_R"/>
</dbReference>
<dbReference type="EMBL" id="JFAD01000014">
    <property type="protein sequence ID" value="EXU61228.1"/>
    <property type="molecule type" value="Genomic_DNA"/>
</dbReference>
<comment type="caution">
    <text evidence="9">The sequence shown here is derived from an EMBL/GenBank/DDBJ whole genome shotgun (WGS) entry which is preliminary data.</text>
</comment>
<dbReference type="Proteomes" id="UP000020977">
    <property type="component" value="Unassembled WGS sequence"/>
</dbReference>
<dbReference type="Gene3D" id="2.40.50.140">
    <property type="entry name" value="Nucleic acid-binding proteins"/>
    <property type="match status" value="1"/>
</dbReference>
<dbReference type="PANTHER" id="PTHR23355">
    <property type="entry name" value="RIBONUCLEASE"/>
    <property type="match status" value="1"/>
</dbReference>
<dbReference type="InterPro" id="IPR001900">
    <property type="entry name" value="RNase_II/R"/>
</dbReference>
<dbReference type="GO" id="GO:0008859">
    <property type="term" value="F:exoribonuclease II activity"/>
    <property type="evidence" value="ECO:0007669"/>
    <property type="project" value="UniProtKB-UniRule"/>
</dbReference>
<evidence type="ECO:0000256" key="1">
    <source>
        <dbReference type="ARBA" id="ARBA00001849"/>
    </source>
</evidence>
<dbReference type="InterPro" id="IPR012340">
    <property type="entry name" value="NA-bd_OB-fold"/>
</dbReference>
<proteinExistence type="inferred from homology"/>
<evidence type="ECO:0000256" key="2">
    <source>
        <dbReference type="ARBA" id="ARBA00022490"/>
    </source>
</evidence>
<dbReference type="GO" id="GO:0003723">
    <property type="term" value="F:RNA binding"/>
    <property type="evidence" value="ECO:0007669"/>
    <property type="project" value="UniProtKB-UniRule"/>
</dbReference>
<evidence type="ECO:0000256" key="4">
    <source>
        <dbReference type="ARBA" id="ARBA00022801"/>
    </source>
</evidence>
<keyword evidence="2 7" id="KW-0963">Cytoplasm</keyword>
<evidence type="ECO:0000256" key="7">
    <source>
        <dbReference type="HAMAP-Rule" id="MF_01895"/>
    </source>
</evidence>
<name>A0A014M2S4_9BACT</name>